<protein>
    <recommendedName>
        <fullName evidence="1">Putative restriction endonuclease domain-containing protein</fullName>
    </recommendedName>
</protein>
<dbReference type="InterPro" id="IPR008538">
    <property type="entry name" value="Uma2"/>
</dbReference>
<dbReference type="Gene3D" id="3.90.1570.10">
    <property type="entry name" value="tt1808, chain A"/>
    <property type="match status" value="1"/>
</dbReference>
<dbReference type="STRING" id="224013.ACX27_09640"/>
<dbReference type="EMBL" id="CP012036">
    <property type="protein sequence ID" value="ALF53049.1"/>
    <property type="molecule type" value="Genomic_DNA"/>
</dbReference>
<proteinExistence type="predicted"/>
<dbReference type="InterPro" id="IPR012296">
    <property type="entry name" value="Nuclease_put_TT1808"/>
</dbReference>
<keyword evidence="3" id="KW-1185">Reference proteome</keyword>
<evidence type="ECO:0000259" key="1">
    <source>
        <dbReference type="Pfam" id="PF05685"/>
    </source>
</evidence>
<feature type="domain" description="Putative restriction endonuclease" evidence="1">
    <location>
        <begin position="17"/>
        <end position="187"/>
    </location>
</feature>
<dbReference type="OrthoDB" id="455378at2"/>
<evidence type="ECO:0000313" key="2">
    <source>
        <dbReference type="EMBL" id="ALF53049.1"/>
    </source>
</evidence>
<dbReference type="Proteomes" id="UP000062645">
    <property type="component" value="Chromosome"/>
</dbReference>
<accession>A0A0M4TJS8</accession>
<dbReference type="PATRIC" id="fig|224013.5.peg.2336"/>
<dbReference type="PANTHER" id="PTHR34107:SF7">
    <property type="entry name" value="SLR2092 PROTEIN"/>
    <property type="match status" value="1"/>
</dbReference>
<dbReference type="Pfam" id="PF05685">
    <property type="entry name" value="Uma2"/>
    <property type="match status" value="1"/>
</dbReference>
<reference evidence="3" key="1">
    <citation type="submission" date="2015-07" db="EMBL/GenBank/DDBJ databases">
        <title>Genome Of Nitrogen-Fixing Cyanobacterium Nostoc piscinale CENA21 From Solimoes/Amazon River Floodplain Sediments And Comparative Genomics To Uncover Biosynthetic Natural Products Potential.</title>
        <authorList>
            <person name="Leao T.F."/>
            <person name="Leao P.N."/>
            <person name="Guimaraes P.I."/>
            <person name="de Melo A.G.C."/>
            <person name="Ramos R.T.J."/>
            <person name="Silva A."/>
            <person name="Fiore M.F."/>
            <person name="Schneider M.P.C."/>
        </authorList>
    </citation>
    <scope>NUCLEOTIDE SEQUENCE [LARGE SCALE GENOMIC DNA]</scope>
    <source>
        <strain evidence="3">CENA21</strain>
    </source>
</reference>
<dbReference type="CDD" id="cd06260">
    <property type="entry name" value="DUF820-like"/>
    <property type="match status" value="1"/>
</dbReference>
<sequence length="192" mass="21725">MTALTLNLDSVIKLTREEFYRLCTENPDLKLERNVQGELIIMPPTGGETGRSNVNLILQVALWNEQTQAGEVFDSSTGFTLPNGADRSPDVSWVEKSRWDALTKEQRERFISLCPDFVIEIMSPSDSLAKIQAKMTEYMANGCRLGWLFNRKQQEVEIYRPGREVEVLKSPQVLSGENVLSGFVINLQKILS</sequence>
<evidence type="ECO:0000313" key="3">
    <source>
        <dbReference type="Proteomes" id="UP000062645"/>
    </source>
</evidence>
<dbReference type="PANTHER" id="PTHR34107">
    <property type="entry name" value="SLL0198 PROTEIN-RELATED"/>
    <property type="match status" value="1"/>
</dbReference>
<dbReference type="AlphaFoldDB" id="A0A0M4TJS8"/>
<reference evidence="2 3" key="2">
    <citation type="journal article" date="2016" name="Genome Announc.">
        <title>Draft Genome Sequence of the N2-Fixing Cyanobacterium Nostoc piscinale CENA21, Isolated from the Brazilian Amazon Floodplain.</title>
        <authorList>
            <person name="Leao T."/>
            <person name="Guimaraes P.I."/>
            <person name="de Melo A.G."/>
            <person name="Ramos R.T."/>
            <person name="Leao P.N."/>
            <person name="Silva A."/>
            <person name="Fiore M.F."/>
            <person name="Schneider M.P."/>
        </authorList>
    </citation>
    <scope>NUCLEOTIDE SEQUENCE [LARGE SCALE GENOMIC DNA]</scope>
    <source>
        <strain evidence="2 3">CENA21</strain>
    </source>
</reference>
<dbReference type="InterPro" id="IPR011335">
    <property type="entry name" value="Restrct_endonuc-II-like"/>
</dbReference>
<dbReference type="SUPFAM" id="SSF52980">
    <property type="entry name" value="Restriction endonuclease-like"/>
    <property type="match status" value="1"/>
</dbReference>
<organism evidence="2 3">
    <name type="scientific">Nostoc piscinale CENA21</name>
    <dbReference type="NCBI Taxonomy" id="224013"/>
    <lineage>
        <taxon>Bacteria</taxon>
        <taxon>Bacillati</taxon>
        <taxon>Cyanobacteriota</taxon>
        <taxon>Cyanophyceae</taxon>
        <taxon>Nostocales</taxon>
        <taxon>Nostocaceae</taxon>
        <taxon>Nostoc</taxon>
    </lineage>
</organism>
<gene>
    <name evidence="2" type="ORF">ACX27_09640</name>
</gene>
<name>A0A0M4TJS8_9NOSO</name>
<dbReference type="RefSeq" id="WP_062291424.1">
    <property type="nucleotide sequence ID" value="NZ_CP012036.1"/>
</dbReference>
<dbReference type="KEGG" id="npz:ACX27_09640"/>